<keyword evidence="3" id="KW-1185">Reference proteome</keyword>
<organism evidence="2 3">
    <name type="scientific">Lucilia cuprina</name>
    <name type="common">Green bottle fly</name>
    <name type="synonym">Australian sheep blowfly</name>
    <dbReference type="NCBI Taxonomy" id="7375"/>
    <lineage>
        <taxon>Eukaryota</taxon>
        <taxon>Metazoa</taxon>
        <taxon>Ecdysozoa</taxon>
        <taxon>Arthropoda</taxon>
        <taxon>Hexapoda</taxon>
        <taxon>Insecta</taxon>
        <taxon>Pterygota</taxon>
        <taxon>Neoptera</taxon>
        <taxon>Endopterygota</taxon>
        <taxon>Diptera</taxon>
        <taxon>Brachycera</taxon>
        <taxon>Muscomorpha</taxon>
        <taxon>Oestroidea</taxon>
        <taxon>Calliphoridae</taxon>
        <taxon>Luciliinae</taxon>
        <taxon>Lucilia</taxon>
    </lineage>
</organism>
<proteinExistence type="predicted"/>
<dbReference type="PANTHER" id="PTHR31800:SF1">
    <property type="entry name" value="COILED-COIL DOMAIN-CONTAINING PROTEIN 32"/>
    <property type="match status" value="1"/>
</dbReference>
<dbReference type="Pfam" id="PF14989">
    <property type="entry name" value="CCDC32"/>
    <property type="match status" value="1"/>
</dbReference>
<comment type="caution">
    <text evidence="2">The sequence shown here is derived from an EMBL/GenBank/DDBJ whole genome shotgun (WGS) entry which is preliminary data.</text>
</comment>
<feature type="compositionally biased region" description="Basic and acidic residues" evidence="1">
    <location>
        <begin position="22"/>
        <end position="37"/>
    </location>
</feature>
<gene>
    <name evidence="2" type="ORF">FF38_06144</name>
</gene>
<dbReference type="PANTHER" id="PTHR31800">
    <property type="entry name" value="COILED-COIL DOMAIN-CONTAINING PROTEIN 32"/>
    <property type="match status" value="1"/>
</dbReference>
<dbReference type="OrthoDB" id="5982503at2759"/>
<dbReference type="STRING" id="7375.A0A0L0C695"/>
<feature type="region of interest" description="Disordered" evidence="1">
    <location>
        <begin position="1"/>
        <end position="80"/>
    </location>
</feature>
<sequence>MTDPWSVQGTKEVIRQDNSTNKSKESTPSESPDKRNDSQTLGFEDSFIQEKDTNSNTFEAPSAEDSSKEVVGSQHQPLPDSETYLQSLERKLEKLKKGSKLVDALAEKREDCLRSMLQNNSSQGLNNDILLELEASITNTDSAVQNLYRQLQPVQPVTVGETVHIVKYDQLEEQRLEQEAAEELDENLPASR</sequence>
<dbReference type="EMBL" id="JRES01000835">
    <property type="protein sequence ID" value="KNC27903.1"/>
    <property type="molecule type" value="Genomic_DNA"/>
</dbReference>
<protein>
    <submittedName>
        <fullName evidence="2">Uncharacterized protein</fullName>
    </submittedName>
</protein>
<name>A0A0L0C695_LUCCU</name>
<dbReference type="GO" id="GO:0044782">
    <property type="term" value="P:cilium organization"/>
    <property type="evidence" value="ECO:0007669"/>
    <property type="project" value="TreeGrafter"/>
</dbReference>
<dbReference type="InterPro" id="IPR028039">
    <property type="entry name" value="CCDC32"/>
</dbReference>
<evidence type="ECO:0000256" key="1">
    <source>
        <dbReference type="SAM" id="MobiDB-lite"/>
    </source>
</evidence>
<reference evidence="2 3" key="1">
    <citation type="journal article" date="2015" name="Nat. Commun.">
        <title>Lucilia cuprina genome unlocks parasitic fly biology to underpin future interventions.</title>
        <authorList>
            <person name="Anstead C.A."/>
            <person name="Korhonen P.K."/>
            <person name="Young N.D."/>
            <person name="Hall R.S."/>
            <person name="Jex A.R."/>
            <person name="Murali S.C."/>
            <person name="Hughes D.S."/>
            <person name="Lee S.F."/>
            <person name="Perry T."/>
            <person name="Stroehlein A.J."/>
            <person name="Ansell B.R."/>
            <person name="Breugelmans B."/>
            <person name="Hofmann A."/>
            <person name="Qu J."/>
            <person name="Dugan S."/>
            <person name="Lee S.L."/>
            <person name="Chao H."/>
            <person name="Dinh H."/>
            <person name="Han Y."/>
            <person name="Doddapaneni H.V."/>
            <person name="Worley K.C."/>
            <person name="Muzny D.M."/>
            <person name="Ioannidis P."/>
            <person name="Waterhouse R.M."/>
            <person name="Zdobnov E.M."/>
            <person name="James P.J."/>
            <person name="Bagnall N.H."/>
            <person name="Kotze A.C."/>
            <person name="Gibbs R.A."/>
            <person name="Richards S."/>
            <person name="Batterham P."/>
            <person name="Gasser R.B."/>
        </authorList>
    </citation>
    <scope>NUCLEOTIDE SEQUENCE [LARGE SCALE GENOMIC DNA]</scope>
    <source>
        <strain evidence="2 3">LS</strain>
        <tissue evidence="2">Full body</tissue>
    </source>
</reference>
<evidence type="ECO:0000313" key="3">
    <source>
        <dbReference type="Proteomes" id="UP000037069"/>
    </source>
</evidence>
<accession>A0A0L0C695</accession>
<dbReference type="OMA" id="TFHIVEH"/>
<evidence type="ECO:0000313" key="2">
    <source>
        <dbReference type="EMBL" id="KNC27903.1"/>
    </source>
</evidence>
<dbReference type="AlphaFoldDB" id="A0A0L0C695"/>
<dbReference type="Proteomes" id="UP000037069">
    <property type="component" value="Unassembled WGS sequence"/>
</dbReference>